<dbReference type="RefSeq" id="WP_125073067.1">
    <property type="nucleotide sequence ID" value="NZ_QWZQ01000044.1"/>
</dbReference>
<accession>A0A426D4T7</accession>
<dbReference type="InterPro" id="IPR051606">
    <property type="entry name" value="Polyketide_Oxido-like"/>
</dbReference>
<dbReference type="InterPro" id="IPR036291">
    <property type="entry name" value="NAD(P)-bd_dom_sf"/>
</dbReference>
<evidence type="ECO:0000259" key="1">
    <source>
        <dbReference type="Pfam" id="PF13460"/>
    </source>
</evidence>
<dbReference type="PANTHER" id="PTHR43355">
    <property type="entry name" value="FLAVIN REDUCTASE (NADPH)"/>
    <property type="match status" value="1"/>
</dbReference>
<comment type="caution">
    <text evidence="2">The sequence shown here is derived from an EMBL/GenBank/DDBJ whole genome shotgun (WGS) entry which is preliminary data.</text>
</comment>
<dbReference type="Pfam" id="PF13460">
    <property type="entry name" value="NAD_binding_10"/>
    <property type="match status" value="1"/>
</dbReference>
<name>A0A426D4T7_9LACO</name>
<gene>
    <name evidence="2" type="ORF">D1831_11505</name>
</gene>
<dbReference type="InterPro" id="IPR016040">
    <property type="entry name" value="NAD(P)-bd_dom"/>
</dbReference>
<sequence>MKLAIIGATGKTGSAVLRVALDRGLVPTAIVRNAAKLTVSVPVIERDLFDLTPDDLRGFDVVICTFASAKKADYPRVNQHLTDLLKGTATRLIVVGSGATLYLDASRTKTVADQLPLIMRPASRAHVKARQILESSGVNWTYVAPPYNYLPNAATTGRYQTGSDVLLYDHTHESTISYADMALALVDEVQHPHYEHRRMTVAWE</sequence>
<dbReference type="EMBL" id="QWZQ01000044">
    <property type="protein sequence ID" value="RRK09675.1"/>
    <property type="molecule type" value="Genomic_DNA"/>
</dbReference>
<evidence type="ECO:0000313" key="3">
    <source>
        <dbReference type="Proteomes" id="UP000283633"/>
    </source>
</evidence>
<dbReference type="Proteomes" id="UP000283633">
    <property type="component" value="Unassembled WGS sequence"/>
</dbReference>
<dbReference type="Gene3D" id="3.40.50.720">
    <property type="entry name" value="NAD(P)-binding Rossmann-like Domain"/>
    <property type="match status" value="1"/>
</dbReference>
<proteinExistence type="predicted"/>
<reference evidence="2 3" key="1">
    <citation type="submission" date="2018-08" db="EMBL/GenBank/DDBJ databases">
        <title>Genome Lactobacillus garii FI11369.</title>
        <authorList>
            <person name="Diaz M."/>
            <person name="Narbad A."/>
        </authorList>
    </citation>
    <scope>NUCLEOTIDE SEQUENCE [LARGE SCALE GENOMIC DNA]</scope>
    <source>
        <strain evidence="2 3">FI11369</strain>
    </source>
</reference>
<evidence type="ECO:0000313" key="2">
    <source>
        <dbReference type="EMBL" id="RRK09675.1"/>
    </source>
</evidence>
<dbReference type="OrthoDB" id="9785372at2"/>
<feature type="domain" description="NAD(P)-binding" evidence="1">
    <location>
        <begin position="7"/>
        <end position="192"/>
    </location>
</feature>
<dbReference type="GO" id="GO:0016646">
    <property type="term" value="F:oxidoreductase activity, acting on the CH-NH group of donors, NAD or NADP as acceptor"/>
    <property type="evidence" value="ECO:0007669"/>
    <property type="project" value="TreeGrafter"/>
</dbReference>
<dbReference type="PANTHER" id="PTHR43355:SF2">
    <property type="entry name" value="FLAVIN REDUCTASE (NADPH)"/>
    <property type="match status" value="1"/>
</dbReference>
<dbReference type="AlphaFoldDB" id="A0A426D4T7"/>
<keyword evidence="3" id="KW-1185">Reference proteome</keyword>
<organism evidence="2 3">
    <name type="scientific">Lactiplantibacillus garii</name>
    <dbReference type="NCBI Taxonomy" id="2306423"/>
    <lineage>
        <taxon>Bacteria</taxon>
        <taxon>Bacillati</taxon>
        <taxon>Bacillota</taxon>
        <taxon>Bacilli</taxon>
        <taxon>Lactobacillales</taxon>
        <taxon>Lactobacillaceae</taxon>
        <taxon>Lactiplantibacillus</taxon>
    </lineage>
</organism>
<dbReference type="SUPFAM" id="SSF51735">
    <property type="entry name" value="NAD(P)-binding Rossmann-fold domains"/>
    <property type="match status" value="1"/>
</dbReference>
<protein>
    <submittedName>
        <fullName evidence="2">NAD(P)-dependent oxidoreductase</fullName>
    </submittedName>
</protein>